<gene>
    <name evidence="2" type="ORF">NQU55_19675</name>
</gene>
<protein>
    <submittedName>
        <fullName evidence="2">Uncharacterized protein</fullName>
    </submittedName>
</protein>
<keyword evidence="3" id="KW-1185">Reference proteome</keyword>
<dbReference type="Proteomes" id="UP001142374">
    <property type="component" value="Unassembled WGS sequence"/>
</dbReference>
<reference evidence="2" key="1">
    <citation type="submission" date="2022-06" db="EMBL/GenBank/DDBJ databases">
        <title>WGS of actinobacteria.</title>
        <authorList>
            <person name="Thawai C."/>
        </authorList>
    </citation>
    <scope>NUCLEOTIDE SEQUENCE</scope>
    <source>
        <strain evidence="2">AA8</strain>
    </source>
</reference>
<evidence type="ECO:0000313" key="3">
    <source>
        <dbReference type="Proteomes" id="UP001142374"/>
    </source>
</evidence>
<organism evidence="2 3">
    <name type="scientific">Streptomyces telluris</name>
    <dbReference type="NCBI Taxonomy" id="2720021"/>
    <lineage>
        <taxon>Bacteria</taxon>
        <taxon>Bacillati</taxon>
        <taxon>Actinomycetota</taxon>
        <taxon>Actinomycetes</taxon>
        <taxon>Kitasatosporales</taxon>
        <taxon>Streptomycetaceae</taxon>
        <taxon>Streptomyces</taxon>
    </lineage>
</organism>
<dbReference type="EMBL" id="JANIID010000017">
    <property type="protein sequence ID" value="MCQ8771972.1"/>
    <property type="molecule type" value="Genomic_DNA"/>
</dbReference>
<feature type="compositionally biased region" description="Low complexity" evidence="1">
    <location>
        <begin position="19"/>
        <end position="45"/>
    </location>
</feature>
<evidence type="ECO:0000313" key="2">
    <source>
        <dbReference type="EMBL" id="MCQ8771972.1"/>
    </source>
</evidence>
<feature type="region of interest" description="Disordered" evidence="1">
    <location>
        <begin position="17"/>
        <end position="45"/>
    </location>
</feature>
<accession>A0A9X2RMI6</accession>
<name>A0A9X2RMI6_9ACTN</name>
<proteinExistence type="predicted"/>
<dbReference type="AlphaFoldDB" id="A0A9X2RMI6"/>
<dbReference type="RefSeq" id="WP_256790913.1">
    <property type="nucleotide sequence ID" value="NZ_JANIID010000017.1"/>
</dbReference>
<evidence type="ECO:0000256" key="1">
    <source>
        <dbReference type="SAM" id="MobiDB-lite"/>
    </source>
</evidence>
<sequence>MTEIDYGQFHEWLQQARSAAEGGTTGTANPAGTTGTTGTTGAAGTDVRWELLRRFQEGWGYEPTGGERWEREEPDAHKTYVSGLRAGAGAGAGSCDTPEDDEPRDVDPSLAIPAALGEWWELPFNSFADRWRLYWTNPVWPPTVRPDPTGYGVAGGLPPANPFTGPSEDLRVCVFMAEDQYCNEWGYPAARSHLADPPVLVSARDDDGQEAWVLQSRSLSEFFLLLAVTRLPAHYGWTVEEGTIAPEVLARLREKLRPMGLLPWRELGARTEFFGGPDVIVAHDTGYGDSELVAYGRTEHALERLAGTLGVDWSESICEPESHREEE</sequence>
<comment type="caution">
    <text evidence="2">The sequence shown here is derived from an EMBL/GenBank/DDBJ whole genome shotgun (WGS) entry which is preliminary data.</text>
</comment>